<evidence type="ECO:0000313" key="1">
    <source>
        <dbReference type="EMBL" id="CUG86153.1"/>
    </source>
</evidence>
<organism evidence="1 2">
    <name type="scientific">Bodo saltans</name>
    <name type="common">Flagellated protozoan</name>
    <dbReference type="NCBI Taxonomy" id="75058"/>
    <lineage>
        <taxon>Eukaryota</taxon>
        <taxon>Discoba</taxon>
        <taxon>Euglenozoa</taxon>
        <taxon>Kinetoplastea</taxon>
        <taxon>Metakinetoplastina</taxon>
        <taxon>Eubodonida</taxon>
        <taxon>Bodonidae</taxon>
        <taxon>Bodo</taxon>
    </lineage>
</organism>
<keyword evidence="2" id="KW-1185">Reference proteome</keyword>
<protein>
    <submittedName>
        <fullName evidence="1">Transmembrane protein, putative</fullName>
    </submittedName>
</protein>
<proteinExistence type="predicted"/>
<reference evidence="2" key="1">
    <citation type="submission" date="2015-09" db="EMBL/GenBank/DDBJ databases">
        <authorList>
            <consortium name="Pathogen Informatics"/>
        </authorList>
    </citation>
    <scope>NUCLEOTIDE SEQUENCE [LARGE SCALE GENOMIC DNA]</scope>
    <source>
        <strain evidence="2">Lake Konstanz</strain>
    </source>
</reference>
<keyword evidence="1" id="KW-0812">Transmembrane</keyword>
<name>A0A0S4J7W0_BODSA</name>
<gene>
    <name evidence="1" type="ORF">BSAL_06640</name>
</gene>
<dbReference type="OrthoDB" id="277767at2759"/>
<accession>A0A0S4J7W0</accession>
<dbReference type="OMA" id="FTENYGY"/>
<evidence type="ECO:0000313" key="2">
    <source>
        <dbReference type="Proteomes" id="UP000051952"/>
    </source>
</evidence>
<dbReference type="Proteomes" id="UP000051952">
    <property type="component" value="Unassembled WGS sequence"/>
</dbReference>
<dbReference type="AlphaFoldDB" id="A0A0S4J7W0"/>
<dbReference type="VEuPathDB" id="TriTrypDB:BSAL_06640"/>
<sequence>MAATAAKAASSKAKEKPFSFFKGFGIPLIGFGVGWGGYSAMEQFQLVDSSVIQWTHLYNLKLQRMVQQQLPETLAQRMTFTKEQLDAMILHLEAATSGNDIATNAQAERVPFKKILADCRPQEQMEWLTDHVSEDVPYFFIADIFHSWAELHESAFLLDPTTKLAESPSPVYDSKELTQGVWKKMINEVIPFDVGVRVLCVLTRLGPQNASLVNGLHSDVNGNKQSAVDTILRLHQEYRQQLNVSGHDNGNVVPVGTVDAATAVLLTTLNEAAVHGRRFPWIGRSPSGPFPLLNASRREQWCAQLSHIVGDDLVSGLRVDQVTGAHYQCIKK</sequence>
<keyword evidence="1" id="KW-0472">Membrane</keyword>
<dbReference type="EMBL" id="CYKH01001248">
    <property type="protein sequence ID" value="CUG86153.1"/>
    <property type="molecule type" value="Genomic_DNA"/>
</dbReference>